<evidence type="ECO:0000256" key="1">
    <source>
        <dbReference type="ARBA" id="ARBA00022536"/>
    </source>
</evidence>
<dbReference type="SUPFAM" id="SSF57196">
    <property type="entry name" value="EGF/Laminin"/>
    <property type="match status" value="2"/>
</dbReference>
<dbReference type="FunFam" id="2.10.25.10:FF:000291">
    <property type="entry name" value="Transmembrane matrix receptor MUP-4"/>
    <property type="match status" value="2"/>
</dbReference>
<dbReference type="SMART" id="SM00181">
    <property type="entry name" value="EGF"/>
    <property type="match status" value="12"/>
</dbReference>
<evidence type="ECO:0000256" key="3">
    <source>
        <dbReference type="ARBA" id="ARBA00022737"/>
    </source>
</evidence>
<dbReference type="Pfam" id="PF07645">
    <property type="entry name" value="EGF_CA"/>
    <property type="match status" value="4"/>
</dbReference>
<dbReference type="InterPro" id="IPR013032">
    <property type="entry name" value="EGF-like_CS"/>
</dbReference>
<dbReference type="SMART" id="SM00179">
    <property type="entry name" value="EGF_CA"/>
    <property type="match status" value="9"/>
</dbReference>
<feature type="domain" description="EGF-like" evidence="7">
    <location>
        <begin position="7"/>
        <end position="45"/>
    </location>
</feature>
<feature type="domain" description="EGF-like" evidence="7">
    <location>
        <begin position="106"/>
        <end position="144"/>
    </location>
</feature>
<proteinExistence type="predicted"/>
<feature type="domain" description="SEA" evidence="6">
    <location>
        <begin position="693"/>
        <end position="818"/>
    </location>
</feature>
<dbReference type="Gene3D" id="2.10.25.10">
    <property type="entry name" value="Laminin"/>
    <property type="match status" value="9"/>
</dbReference>
<sequence>MLKSVSVENECLTGKHDCDPNAICRDNEQSFTCECAQGYTDRSPNRLNRPGRVCIQLIDECATGRHTCSAQAECRDLEEGYTCECKDGFIDRSPNLLTQPGRVCGTPEVCPSNHECSSAAVCEPLGGNKYECTCIQGYLDQSPHDKKGRICVRNSACRDPRLNNCSRNAICYDEPKGYRCECAHGYVDRSPDGTQRGHVCEPPAPATPPPRHPCQDPLLNDCHPAGTCRATGAKTYTCECLQGYVDRSPDSKNKPGRICILTEPICLDASQNDCHPAAICSETKTGDKYTCRCRDGYIDQSPDLVNRPGRICVEQVNECLDRSLNDCDPLAVCQDLPDGYTCRCPVNTEDQSPNRNRPGRKCFQQVNECRNPSLNNCSRFADCIDKAEGYECRCREGYHDGNPRHPGTTCNYIINECESSNLNDCDRYAECIDLEGGYECRCKEPYRDESLPGQPGRICRLNECLDPKDNTCDKEHADCEDLDDGYTCHCKAGYYDNSPHPQEPGRVCVEFQKEKVTVVVPQDVPRIDGIPCGRNHYCTLALNEVCVGGVHCTCRPGEARATAQDRCEIVDRIPLAIRVLNKDAETLLYSSEYGSSESAPYVEITHLFINDIGRALGSTTYGPRYVTTDEPYRDESPPGQPGRICRLNECLDPKDNTCDKEHADCEDLDDGYTCHCKAGYYDNSPHPQEPGRIVDRIPLAIRVLNKDAETLLYSSEYGSSESAPYVEITHLFINDIGRALGSTTYGPRYVTTDVNYITHPKTINSSWPDGLLFNFSVATMPSGAPIDVCDLWDQLAKSIQRTNGAIGGGSLRVASDYDELNPCRPKQPRGEACGLTVCNKAWNIVLWVVRSGEENLAYTDILANPHHSVTKELVRRFESGVGQCYPHTALSSSFVTAEVSVKFKIPLTTLTGDICANFPSSFGIS</sequence>
<dbReference type="Pfam" id="PF12947">
    <property type="entry name" value="EGF_3"/>
    <property type="match status" value="1"/>
</dbReference>
<dbReference type="EMBL" id="UYRT01078077">
    <property type="protein sequence ID" value="VDN17724.1"/>
    <property type="molecule type" value="Genomic_DNA"/>
</dbReference>
<name>A0A183DPK3_9BILA</name>
<dbReference type="AlphaFoldDB" id="A0A183DPK3"/>
<evidence type="ECO:0000313" key="9">
    <source>
        <dbReference type="Proteomes" id="UP000271098"/>
    </source>
</evidence>
<evidence type="ECO:0000256" key="5">
    <source>
        <dbReference type="PROSITE-ProRule" id="PRU00076"/>
    </source>
</evidence>
<dbReference type="OrthoDB" id="4405280at2759"/>
<dbReference type="CDD" id="cd00054">
    <property type="entry name" value="EGF_CA"/>
    <property type="match status" value="3"/>
</dbReference>
<comment type="caution">
    <text evidence="5">Lacks conserved residue(s) required for the propagation of feature annotation.</text>
</comment>
<dbReference type="PROSITE" id="PS50026">
    <property type="entry name" value="EGF_3"/>
    <property type="match status" value="11"/>
</dbReference>
<accession>A0A183DPK3</accession>
<feature type="domain" description="EGF-like" evidence="7">
    <location>
        <begin position="413"/>
        <end position="449"/>
    </location>
</feature>
<evidence type="ECO:0000256" key="2">
    <source>
        <dbReference type="ARBA" id="ARBA00022729"/>
    </source>
</evidence>
<dbReference type="GO" id="GO:0005509">
    <property type="term" value="F:calcium ion binding"/>
    <property type="evidence" value="ECO:0007669"/>
    <property type="project" value="InterPro"/>
</dbReference>
<protein>
    <submittedName>
        <fullName evidence="10">EGF-like domain-containing protein</fullName>
    </submittedName>
</protein>
<dbReference type="InterPro" id="IPR000742">
    <property type="entry name" value="EGF"/>
</dbReference>
<keyword evidence="2" id="KW-0732">Signal</keyword>
<feature type="domain" description="EGF-like" evidence="7">
    <location>
        <begin position="262"/>
        <end position="303"/>
    </location>
</feature>
<feature type="domain" description="EGF-like" evidence="7">
    <location>
        <begin position="646"/>
        <end position="686"/>
    </location>
</feature>
<keyword evidence="4 5" id="KW-1015">Disulfide bond</keyword>
<evidence type="ECO:0000259" key="7">
    <source>
        <dbReference type="PROSITE" id="PS50026"/>
    </source>
</evidence>
<organism evidence="10">
    <name type="scientific">Gongylonema pulchrum</name>
    <dbReference type="NCBI Taxonomy" id="637853"/>
    <lineage>
        <taxon>Eukaryota</taxon>
        <taxon>Metazoa</taxon>
        <taxon>Ecdysozoa</taxon>
        <taxon>Nematoda</taxon>
        <taxon>Chromadorea</taxon>
        <taxon>Rhabditida</taxon>
        <taxon>Spirurina</taxon>
        <taxon>Spiruromorpha</taxon>
        <taxon>Spiruroidea</taxon>
        <taxon>Gongylonematidae</taxon>
        <taxon>Gongylonema</taxon>
    </lineage>
</organism>
<feature type="domain" description="EGF-like" evidence="7">
    <location>
        <begin position="315"/>
        <end position="354"/>
    </location>
</feature>
<feature type="domain" description="EGF-like" evidence="7">
    <location>
        <begin position="210"/>
        <end position="250"/>
    </location>
</feature>
<dbReference type="SMART" id="SM00200">
    <property type="entry name" value="SEA"/>
    <property type="match status" value="1"/>
</dbReference>
<dbReference type="PROSITE" id="PS00010">
    <property type="entry name" value="ASX_HYDROXYL"/>
    <property type="match status" value="8"/>
</dbReference>
<dbReference type="Pfam" id="PF25314">
    <property type="entry name" value="TNFR_nem"/>
    <property type="match status" value="1"/>
</dbReference>
<evidence type="ECO:0000256" key="4">
    <source>
        <dbReference type="ARBA" id="ARBA00023157"/>
    </source>
</evidence>
<keyword evidence="9" id="KW-1185">Reference proteome</keyword>
<evidence type="ECO:0000313" key="10">
    <source>
        <dbReference type="WBParaSite" id="GPUH_0001065701-mRNA-1"/>
    </source>
</evidence>
<dbReference type="PROSITE" id="PS50024">
    <property type="entry name" value="SEA"/>
    <property type="match status" value="1"/>
</dbReference>
<keyword evidence="3" id="KW-0677">Repeat</keyword>
<evidence type="ECO:0000259" key="6">
    <source>
        <dbReference type="PROSITE" id="PS50024"/>
    </source>
</evidence>
<dbReference type="Pfam" id="PF12661">
    <property type="entry name" value="hEGF"/>
    <property type="match status" value="2"/>
</dbReference>
<reference evidence="10" key="1">
    <citation type="submission" date="2016-06" db="UniProtKB">
        <authorList>
            <consortium name="WormBaseParasite"/>
        </authorList>
    </citation>
    <scope>IDENTIFICATION</scope>
</reference>
<dbReference type="InterPro" id="IPR049883">
    <property type="entry name" value="NOTCH1_EGF-like"/>
</dbReference>
<gene>
    <name evidence="8" type="ORF">GPUH_LOCUS10644</name>
</gene>
<dbReference type="InterPro" id="IPR057353">
    <property type="entry name" value="TNFR_nem"/>
</dbReference>
<evidence type="ECO:0000313" key="8">
    <source>
        <dbReference type="EMBL" id="VDN17724.1"/>
    </source>
</evidence>
<feature type="domain" description="EGF-like" evidence="7">
    <location>
        <begin position="460"/>
        <end position="500"/>
    </location>
</feature>
<dbReference type="InterPro" id="IPR024731">
    <property type="entry name" value="NELL2-like_EGF"/>
</dbReference>
<dbReference type="InterPro" id="IPR001881">
    <property type="entry name" value="EGF-like_Ca-bd_dom"/>
</dbReference>
<dbReference type="InterPro" id="IPR000152">
    <property type="entry name" value="EGF-type_Asp/Asn_hydroxyl_site"/>
</dbReference>
<feature type="domain" description="EGF-like" evidence="7">
    <location>
        <begin position="153"/>
        <end position="192"/>
    </location>
</feature>
<keyword evidence="1 5" id="KW-0245">EGF-like domain</keyword>
<dbReference type="Proteomes" id="UP000271098">
    <property type="component" value="Unassembled WGS sequence"/>
</dbReference>
<reference evidence="8 9" key="2">
    <citation type="submission" date="2018-11" db="EMBL/GenBank/DDBJ databases">
        <authorList>
            <consortium name="Pathogen Informatics"/>
        </authorList>
    </citation>
    <scope>NUCLEOTIDE SEQUENCE [LARGE SCALE GENOMIC DNA]</scope>
</reference>
<dbReference type="WBParaSite" id="GPUH_0001065701-mRNA-1">
    <property type="protein sequence ID" value="GPUH_0001065701-mRNA-1"/>
    <property type="gene ID" value="GPUH_0001065701"/>
</dbReference>
<dbReference type="PANTHER" id="PTHR24039">
    <property type="entry name" value="FIBRILLIN-RELATED"/>
    <property type="match status" value="1"/>
</dbReference>
<feature type="domain" description="EGF-like" evidence="7">
    <location>
        <begin position="365"/>
        <end position="404"/>
    </location>
</feature>
<dbReference type="InterPro" id="IPR000082">
    <property type="entry name" value="SEA_dom"/>
</dbReference>
<feature type="domain" description="EGF-like" evidence="7">
    <location>
        <begin position="57"/>
        <end position="95"/>
    </location>
</feature>
<feature type="disulfide bond" evidence="5">
    <location>
        <begin position="274"/>
        <end position="291"/>
    </location>
</feature>
<dbReference type="PANTHER" id="PTHR24039:SF40">
    <property type="entry name" value="TRANSMEMBRANE MATRIX RECEPTOR MUP-4"/>
    <property type="match status" value="1"/>
</dbReference>